<protein>
    <recommendedName>
        <fullName evidence="10 11">Lon protease</fullName>
        <ecNumber evidence="10 11">3.4.21.53</ecNumber>
    </recommendedName>
    <alternativeName>
        <fullName evidence="10">ATP-dependent protease La</fullName>
    </alternativeName>
</protein>
<dbReference type="InterPro" id="IPR015947">
    <property type="entry name" value="PUA-like_sf"/>
</dbReference>
<keyword evidence="3 10" id="KW-0645">Protease</keyword>
<comment type="subcellular location">
    <subcellularLocation>
        <location evidence="1 10 11">Cytoplasm</location>
    </subcellularLocation>
</comment>
<dbReference type="PRINTS" id="PR00830">
    <property type="entry name" value="ENDOLAPTASE"/>
</dbReference>
<comment type="similarity">
    <text evidence="10 11 14 15">Belongs to the peptidase S16 family.</text>
</comment>
<dbReference type="Pfam" id="PF00004">
    <property type="entry name" value="AAA"/>
    <property type="match status" value="1"/>
</dbReference>
<comment type="induction">
    <text evidence="10">By heat shock.</text>
</comment>
<evidence type="ECO:0000256" key="13">
    <source>
        <dbReference type="PIRSR" id="PIRSR001174-2"/>
    </source>
</evidence>
<evidence type="ECO:0000256" key="8">
    <source>
        <dbReference type="ARBA" id="ARBA00023016"/>
    </source>
</evidence>
<dbReference type="GO" id="GO:0043565">
    <property type="term" value="F:sequence-specific DNA binding"/>
    <property type="evidence" value="ECO:0007669"/>
    <property type="project" value="UniProtKB-UniRule"/>
</dbReference>
<dbReference type="InterPro" id="IPR020568">
    <property type="entry name" value="Ribosomal_Su5_D2-typ_SF"/>
</dbReference>
<keyword evidence="6 10" id="KW-0720">Serine protease</keyword>
<comment type="subunit">
    <text evidence="10 11">Homohexamer. Organized in a ring with a central cavity.</text>
</comment>
<dbReference type="EC" id="3.4.21.53" evidence="10 11"/>
<dbReference type="GO" id="GO:0005524">
    <property type="term" value="F:ATP binding"/>
    <property type="evidence" value="ECO:0007669"/>
    <property type="project" value="UniProtKB-UniRule"/>
</dbReference>
<feature type="domain" description="Lon proteolytic" evidence="17">
    <location>
        <begin position="611"/>
        <end position="792"/>
    </location>
</feature>
<evidence type="ECO:0000259" key="17">
    <source>
        <dbReference type="PROSITE" id="PS51786"/>
    </source>
</evidence>
<dbReference type="AlphaFoldDB" id="A0A2N1PQQ3"/>
<dbReference type="InterPro" id="IPR027543">
    <property type="entry name" value="Lon_bac"/>
</dbReference>
<dbReference type="FunFam" id="1.20.5.5270:FF:000002">
    <property type="entry name" value="Lon protease homolog"/>
    <property type="match status" value="1"/>
</dbReference>
<dbReference type="InterPro" id="IPR027065">
    <property type="entry name" value="Lon_Prtase"/>
</dbReference>
<feature type="active site" evidence="10 12">
    <location>
        <position position="741"/>
    </location>
</feature>
<dbReference type="PANTHER" id="PTHR10046">
    <property type="entry name" value="ATP DEPENDENT LON PROTEASE FAMILY MEMBER"/>
    <property type="match status" value="1"/>
</dbReference>
<gene>
    <name evidence="10 19" type="primary">lon</name>
    <name evidence="19" type="ORF">CVV64_09160</name>
</gene>
<dbReference type="GO" id="GO:0004176">
    <property type="term" value="F:ATP-dependent peptidase activity"/>
    <property type="evidence" value="ECO:0007669"/>
    <property type="project" value="UniProtKB-UniRule"/>
</dbReference>
<dbReference type="PIRSF" id="PIRSF001174">
    <property type="entry name" value="Lon_proteas"/>
    <property type="match status" value="1"/>
</dbReference>
<dbReference type="Pfam" id="PF22667">
    <property type="entry name" value="Lon_lid"/>
    <property type="match status" value="1"/>
</dbReference>
<dbReference type="SMART" id="SM00382">
    <property type="entry name" value="AAA"/>
    <property type="match status" value="1"/>
</dbReference>
<keyword evidence="7 10" id="KW-0067">ATP-binding</keyword>
<dbReference type="GO" id="GO:0034605">
    <property type="term" value="P:cellular response to heat"/>
    <property type="evidence" value="ECO:0007669"/>
    <property type="project" value="UniProtKB-UniRule"/>
</dbReference>
<proteinExistence type="evidence at transcript level"/>
<dbReference type="PROSITE" id="PS51787">
    <property type="entry name" value="LON_N"/>
    <property type="match status" value="1"/>
</dbReference>
<evidence type="ECO:0000256" key="14">
    <source>
        <dbReference type="PROSITE-ProRule" id="PRU01122"/>
    </source>
</evidence>
<dbReference type="InterPro" id="IPR003593">
    <property type="entry name" value="AAA+_ATPase"/>
</dbReference>
<evidence type="ECO:0000313" key="19">
    <source>
        <dbReference type="EMBL" id="PKK90647.1"/>
    </source>
</evidence>
<sequence>MTDDNRAELTTLPLLPLRDVVVFPYMVLPLFVGRAGSVAAVEEAMANDHRIFVGTQKDAKVDEPTARDIYRTGVICEILQLLKLPDGNFKIIIEGITRASIRKYSRAKSSDGPVHVHVETTDQESQEDIDPIAMKAMMRNVTLLFEQYIKLNQKIPVEIMMVINNTDEPSRLADIIIAHLGAQTSEKQKILEIIPFEKRLRRLSVILERELKIMKLEKKIRGKVKERIEKFQKEYYLREQLKTIKEELGYDDDQTAEIEELREKISAANLPDHVREKAEKELGKLDKMMPGSAEGTVIRNYLDWILDLPWQTGTEDTNDIIHSRQVLDEDHFGLDDVKDRIVEHLAVCQLKKDVQGQILCFSGPPGVGKTSLGRSIARALGRNFARMSLGGVRDEAEIRGHRRTYIGALPGRILQMMKKAKSENPVLLLDEVDKLSSDFRGDPSSALLEVLDPEQNREFEDHYLNLPYDLSNVMFILTANVLHTIPPALRDRMEIINLPGYTEVEKAQIAVKYLIPRQKEKNGLQDVEVNFPTESVFEVIRYYTREAGVRTLEKRIATLMRKTARSLLEELKPSPDQENPLSAASPVIMDSERIRKFLGSREYLITSTLKEPAVGVAMGMAWTATGGDVLPVETVAMAGKGKLILTGKLGDVMKESAQAGYSYIRARGSDFGVAIPFHEKRDIHIHFPEGAIPKDGPSAGVTIATSLLSELTGRPVRRDVAMTGEITLRGTVLPVGGIKEKVLAAHRAGVTTVILPEENRKDWEEIPEEVRDSLEFHFVEHVSRVFEIALLEKPAAEVVRSGSTGVRQKGRSTGTTDRKAVKTATRVKSRKEKSN</sequence>
<feature type="region of interest" description="Disordered" evidence="16">
    <location>
        <begin position="799"/>
        <end position="835"/>
    </location>
</feature>
<dbReference type="Gene3D" id="2.30.130.40">
    <property type="entry name" value="LON domain-like"/>
    <property type="match status" value="1"/>
</dbReference>
<dbReference type="PROSITE" id="PS01046">
    <property type="entry name" value="LON_SER"/>
    <property type="match status" value="1"/>
</dbReference>
<evidence type="ECO:0000256" key="16">
    <source>
        <dbReference type="SAM" id="MobiDB-lite"/>
    </source>
</evidence>
<feature type="compositionally biased region" description="Polar residues" evidence="16">
    <location>
        <begin position="801"/>
        <end position="815"/>
    </location>
</feature>
<evidence type="ECO:0000256" key="6">
    <source>
        <dbReference type="ARBA" id="ARBA00022825"/>
    </source>
</evidence>
<dbReference type="CDD" id="cd19500">
    <property type="entry name" value="RecA-like_Lon"/>
    <property type="match status" value="1"/>
</dbReference>
<evidence type="ECO:0000256" key="5">
    <source>
        <dbReference type="ARBA" id="ARBA00022801"/>
    </source>
</evidence>
<keyword evidence="2 10" id="KW-0963">Cytoplasm</keyword>
<name>A0A2N1PQQ3_9BACT</name>
<dbReference type="InterPro" id="IPR003959">
    <property type="entry name" value="ATPase_AAA_core"/>
</dbReference>
<dbReference type="Pfam" id="PF02190">
    <property type="entry name" value="LON_substr_bdg"/>
    <property type="match status" value="1"/>
</dbReference>
<evidence type="ECO:0000256" key="11">
    <source>
        <dbReference type="PIRNR" id="PIRNR001174"/>
    </source>
</evidence>
<comment type="catalytic activity">
    <reaction evidence="9 10 11 14">
        <text>Hydrolysis of proteins in presence of ATP.</text>
        <dbReference type="EC" id="3.4.21.53"/>
    </reaction>
</comment>
<evidence type="ECO:0000256" key="3">
    <source>
        <dbReference type="ARBA" id="ARBA00022670"/>
    </source>
</evidence>
<evidence type="ECO:0000256" key="10">
    <source>
        <dbReference type="HAMAP-Rule" id="MF_01973"/>
    </source>
</evidence>
<dbReference type="Gene3D" id="1.20.58.1480">
    <property type="match status" value="1"/>
</dbReference>
<dbReference type="Gene3D" id="3.30.230.10">
    <property type="match status" value="1"/>
</dbReference>
<dbReference type="Pfam" id="PF05362">
    <property type="entry name" value="Lon_C"/>
    <property type="match status" value="1"/>
</dbReference>
<keyword evidence="5 10" id="KW-0378">Hydrolase</keyword>
<dbReference type="InterPro" id="IPR046336">
    <property type="entry name" value="Lon_prtase_N_sf"/>
</dbReference>
<feature type="domain" description="Lon N-terminal" evidence="18">
    <location>
        <begin position="12"/>
        <end position="211"/>
    </location>
</feature>
<evidence type="ECO:0000256" key="15">
    <source>
        <dbReference type="RuleBase" id="RU000591"/>
    </source>
</evidence>
<dbReference type="InterPro" id="IPR027417">
    <property type="entry name" value="P-loop_NTPase"/>
</dbReference>
<dbReference type="Proteomes" id="UP000233256">
    <property type="component" value="Unassembled WGS sequence"/>
</dbReference>
<comment type="function">
    <text evidence="10">ATP-dependent serine protease that mediates the selective degradation of mutant and abnormal proteins as well as certain short-lived regulatory proteins. Required for cellular homeostasis and for survival from DNA damage and developmental changes induced by stress. Degrades polypeptides processively to yield small peptide fragments that are 5 to 10 amino acids long. Binds to DNA in a double-stranded, site-specific manner.</text>
</comment>
<evidence type="ECO:0000256" key="2">
    <source>
        <dbReference type="ARBA" id="ARBA00022490"/>
    </source>
</evidence>
<dbReference type="EMBL" id="PGXC01000005">
    <property type="protein sequence ID" value="PKK90647.1"/>
    <property type="molecule type" value="Genomic_DNA"/>
</dbReference>
<accession>A0A2N1PQQ3</accession>
<feature type="compositionally biased region" description="Basic residues" evidence="16">
    <location>
        <begin position="825"/>
        <end position="835"/>
    </location>
</feature>
<evidence type="ECO:0000256" key="9">
    <source>
        <dbReference type="ARBA" id="ARBA00050665"/>
    </source>
</evidence>
<dbReference type="InterPro" id="IPR008269">
    <property type="entry name" value="Lon_proteolytic"/>
</dbReference>
<dbReference type="InterPro" id="IPR003111">
    <property type="entry name" value="Lon_prtase_N"/>
</dbReference>
<dbReference type="PROSITE" id="PS51786">
    <property type="entry name" value="LON_PROTEOLYTIC"/>
    <property type="match status" value="1"/>
</dbReference>
<dbReference type="HAMAP" id="MF_01973">
    <property type="entry name" value="lon_bact"/>
    <property type="match status" value="1"/>
</dbReference>
<evidence type="ECO:0000256" key="1">
    <source>
        <dbReference type="ARBA" id="ARBA00004496"/>
    </source>
</evidence>
<keyword evidence="8 10" id="KW-0346">Stress response</keyword>
<dbReference type="FunFam" id="3.40.50.300:FF:000021">
    <property type="entry name" value="Lon protease homolog"/>
    <property type="match status" value="1"/>
</dbReference>
<dbReference type="GO" id="GO:0006515">
    <property type="term" value="P:protein quality control for misfolded or incompletely synthesized proteins"/>
    <property type="evidence" value="ECO:0007669"/>
    <property type="project" value="UniProtKB-UniRule"/>
</dbReference>
<reference evidence="19 20" key="1">
    <citation type="journal article" date="2017" name="ISME J.">
        <title>Potential for microbial H2 and metal transformations associated with novel bacteria and archaea in deep terrestrial subsurface sediments.</title>
        <authorList>
            <person name="Hernsdorf A.W."/>
            <person name="Amano Y."/>
            <person name="Miyakawa K."/>
            <person name="Ise K."/>
            <person name="Suzuki Y."/>
            <person name="Anantharaman K."/>
            <person name="Probst A."/>
            <person name="Burstein D."/>
            <person name="Thomas B.C."/>
            <person name="Banfield J.F."/>
        </authorList>
    </citation>
    <scope>NUCLEOTIDE SEQUENCE [LARGE SCALE GENOMIC DNA]</scope>
    <source>
        <strain evidence="19">HGW-Wallbacteria-1</strain>
    </source>
</reference>
<dbReference type="GO" id="GO:0004252">
    <property type="term" value="F:serine-type endopeptidase activity"/>
    <property type="evidence" value="ECO:0007669"/>
    <property type="project" value="UniProtKB-UniRule"/>
</dbReference>
<dbReference type="NCBIfam" id="NF008053">
    <property type="entry name" value="PRK10787.1"/>
    <property type="match status" value="1"/>
</dbReference>
<dbReference type="InterPro" id="IPR014721">
    <property type="entry name" value="Ribsml_uS5_D2-typ_fold_subgr"/>
</dbReference>
<dbReference type="SUPFAM" id="SSF52540">
    <property type="entry name" value="P-loop containing nucleoside triphosphate hydrolases"/>
    <property type="match status" value="1"/>
</dbReference>
<keyword evidence="4 10" id="KW-0547">Nucleotide-binding</keyword>
<dbReference type="NCBIfam" id="TIGR00763">
    <property type="entry name" value="lon"/>
    <property type="match status" value="1"/>
</dbReference>
<dbReference type="Gene3D" id="1.20.5.5270">
    <property type="match status" value="1"/>
</dbReference>
<evidence type="ECO:0000256" key="12">
    <source>
        <dbReference type="PIRSR" id="PIRSR001174-1"/>
    </source>
</evidence>
<comment type="caution">
    <text evidence="19">The sequence shown here is derived from an EMBL/GenBank/DDBJ whole genome shotgun (WGS) entry which is preliminary data.</text>
</comment>
<dbReference type="InterPro" id="IPR004815">
    <property type="entry name" value="Lon_bac/euk-typ"/>
</dbReference>
<organism evidence="19 20">
    <name type="scientific">Candidatus Wallbacteria bacterium HGW-Wallbacteria-1</name>
    <dbReference type="NCBI Taxonomy" id="2013854"/>
    <lineage>
        <taxon>Bacteria</taxon>
        <taxon>Candidatus Walliibacteriota</taxon>
    </lineage>
</organism>
<dbReference type="SMART" id="SM00464">
    <property type="entry name" value="LON"/>
    <property type="match status" value="1"/>
</dbReference>
<dbReference type="GO" id="GO:0005737">
    <property type="term" value="C:cytoplasm"/>
    <property type="evidence" value="ECO:0007669"/>
    <property type="project" value="UniProtKB-SubCell"/>
</dbReference>
<dbReference type="InterPro" id="IPR054594">
    <property type="entry name" value="Lon_lid"/>
</dbReference>
<evidence type="ECO:0000256" key="7">
    <source>
        <dbReference type="ARBA" id="ARBA00022840"/>
    </source>
</evidence>
<dbReference type="Gene3D" id="1.10.8.60">
    <property type="match status" value="1"/>
</dbReference>
<dbReference type="InterPro" id="IPR008268">
    <property type="entry name" value="Peptidase_S16_AS"/>
</dbReference>
<dbReference type="SUPFAM" id="SSF88697">
    <property type="entry name" value="PUA domain-like"/>
    <property type="match status" value="1"/>
</dbReference>
<dbReference type="Gene3D" id="3.40.50.300">
    <property type="entry name" value="P-loop containing nucleotide triphosphate hydrolases"/>
    <property type="match status" value="1"/>
</dbReference>
<evidence type="ECO:0000259" key="18">
    <source>
        <dbReference type="PROSITE" id="PS51787"/>
    </source>
</evidence>
<dbReference type="SUPFAM" id="SSF54211">
    <property type="entry name" value="Ribosomal protein S5 domain 2-like"/>
    <property type="match status" value="1"/>
</dbReference>
<dbReference type="GO" id="GO:0016887">
    <property type="term" value="F:ATP hydrolysis activity"/>
    <property type="evidence" value="ECO:0007669"/>
    <property type="project" value="UniProtKB-UniRule"/>
</dbReference>
<feature type="binding site" evidence="10 13">
    <location>
        <begin position="363"/>
        <end position="370"/>
    </location>
    <ligand>
        <name>ATP</name>
        <dbReference type="ChEBI" id="CHEBI:30616"/>
    </ligand>
</feature>
<evidence type="ECO:0000256" key="4">
    <source>
        <dbReference type="ARBA" id="ARBA00022741"/>
    </source>
</evidence>
<feature type="active site" evidence="10 12">
    <location>
        <position position="698"/>
    </location>
</feature>
<evidence type="ECO:0000313" key="20">
    <source>
        <dbReference type="Proteomes" id="UP000233256"/>
    </source>
</evidence>